<sequence>MPPVYLHTSSYFPLSLPTTHTYARGKKKKTLQKKKRAKNRRNIYIFRTEKKNGSVPHIPSRPREGAHTTTANNVSAVCVDKTTNLGRIKAFIIFFFIASLFLSFVLFLNFFFPAYRSLAIRHLLKPVANAQWSQDCKAVAGKRKKKKNIEGKKNEEKVRFFNIKGGSKTLSFCGKKKRI</sequence>
<gene>
    <name evidence="2" type="ORF">TbgDal_II4060</name>
</gene>
<feature type="transmembrane region" description="Helical" evidence="1">
    <location>
        <begin position="90"/>
        <end position="112"/>
    </location>
</feature>
<dbReference type="AlphaFoldDB" id="C9ZJS0"/>
<keyword evidence="1" id="KW-1133">Transmembrane helix</keyword>
<dbReference type="VEuPathDB" id="TriTrypDB:Tbg.972.2.4060"/>
<evidence type="ECO:0000256" key="1">
    <source>
        <dbReference type="SAM" id="Phobius"/>
    </source>
</evidence>
<evidence type="ECO:0000313" key="2">
    <source>
        <dbReference type="EMBL" id="CBH09630.1"/>
    </source>
</evidence>
<dbReference type="Proteomes" id="UP000002316">
    <property type="component" value="Chromosome 2"/>
</dbReference>
<keyword evidence="1" id="KW-0812">Transmembrane</keyword>
<dbReference type="GeneID" id="23858786"/>
<evidence type="ECO:0000313" key="3">
    <source>
        <dbReference type="Proteomes" id="UP000002316"/>
    </source>
</evidence>
<dbReference type="EMBL" id="FN554965">
    <property type="protein sequence ID" value="CBH09630.1"/>
    <property type="molecule type" value="Genomic_DNA"/>
</dbReference>
<accession>C9ZJS0</accession>
<proteinExistence type="predicted"/>
<name>C9ZJS0_TRYB9</name>
<organism evidence="2 3">
    <name type="scientific">Trypanosoma brucei gambiense (strain MHOM/CI/86/DAL972)</name>
    <dbReference type="NCBI Taxonomy" id="679716"/>
    <lineage>
        <taxon>Eukaryota</taxon>
        <taxon>Discoba</taxon>
        <taxon>Euglenozoa</taxon>
        <taxon>Kinetoplastea</taxon>
        <taxon>Metakinetoplastina</taxon>
        <taxon>Trypanosomatida</taxon>
        <taxon>Trypanosomatidae</taxon>
        <taxon>Trypanosoma</taxon>
    </lineage>
</organism>
<keyword evidence="1" id="KW-0472">Membrane</keyword>
<reference evidence="3" key="1">
    <citation type="journal article" date="2010" name="PLoS Negl. Trop. Dis.">
        <title>The genome sequence of Trypanosoma brucei gambiense, causative agent of chronic human african trypanosomiasis.</title>
        <authorList>
            <person name="Jackson A.P."/>
            <person name="Sanders M."/>
            <person name="Berry A."/>
            <person name="McQuillan J."/>
            <person name="Aslett M.A."/>
            <person name="Quail M.A."/>
            <person name="Chukualim B."/>
            <person name="Capewell P."/>
            <person name="MacLeod A."/>
            <person name="Melville S.E."/>
            <person name="Gibson W."/>
            <person name="Barry J.D."/>
            <person name="Berriman M."/>
            <person name="Hertz-Fowler C."/>
        </authorList>
    </citation>
    <scope>NUCLEOTIDE SEQUENCE [LARGE SCALE GENOMIC DNA]</scope>
    <source>
        <strain evidence="3">MHOM/CI/86/DAL972</strain>
    </source>
</reference>
<protein>
    <submittedName>
        <fullName evidence="2">Uncharacterized protein</fullName>
    </submittedName>
</protein>
<dbReference type="KEGG" id="tbg:TbgDal_II4060"/>
<dbReference type="RefSeq" id="XP_011771934.1">
    <property type="nucleotide sequence ID" value="XM_011773632.1"/>
</dbReference>